<dbReference type="PANTHER" id="PTHR43491:SF2">
    <property type="entry name" value="UDP-N-ACETYL-D-MANNOSAMINE DEHYDROGENASE"/>
    <property type="match status" value="1"/>
</dbReference>
<dbReference type="GO" id="GO:0051287">
    <property type="term" value="F:NAD binding"/>
    <property type="evidence" value="ECO:0007669"/>
    <property type="project" value="InterPro"/>
</dbReference>
<dbReference type="InterPro" id="IPR008927">
    <property type="entry name" value="6-PGluconate_DH-like_C_sf"/>
</dbReference>
<evidence type="ECO:0000259" key="5">
    <source>
        <dbReference type="SMART" id="SM00984"/>
    </source>
</evidence>
<dbReference type="InterPro" id="IPR001732">
    <property type="entry name" value="UDP-Glc/GDP-Man_DH_N"/>
</dbReference>
<organism evidence="6 7">
    <name type="scientific">Sulfurovum indicum</name>
    <dbReference type="NCBI Taxonomy" id="2779528"/>
    <lineage>
        <taxon>Bacteria</taxon>
        <taxon>Pseudomonadati</taxon>
        <taxon>Campylobacterota</taxon>
        <taxon>Epsilonproteobacteria</taxon>
        <taxon>Campylobacterales</taxon>
        <taxon>Sulfurovaceae</taxon>
        <taxon>Sulfurovum</taxon>
    </lineage>
</organism>
<gene>
    <name evidence="6" type="ORF">IMZ28_03780</name>
</gene>
<dbReference type="RefSeq" id="WP_197549418.1">
    <property type="nucleotide sequence ID" value="NZ_CP063164.1"/>
</dbReference>
<dbReference type="GO" id="GO:0016628">
    <property type="term" value="F:oxidoreductase activity, acting on the CH-CH group of donors, NAD or NADP as acceptor"/>
    <property type="evidence" value="ECO:0007669"/>
    <property type="project" value="InterPro"/>
</dbReference>
<feature type="domain" description="UDP-glucose/GDP-mannose dehydrogenase C-terminal" evidence="5">
    <location>
        <begin position="346"/>
        <end position="447"/>
    </location>
</feature>
<dbReference type="InterPro" id="IPR014027">
    <property type="entry name" value="UDP-Glc/GDP-Man_DH_C"/>
</dbReference>
<evidence type="ECO:0000256" key="4">
    <source>
        <dbReference type="PIRNR" id="PIRNR000124"/>
    </source>
</evidence>
<dbReference type="PIRSF" id="PIRSF500136">
    <property type="entry name" value="UDP_ManNAc_DH"/>
    <property type="match status" value="1"/>
</dbReference>
<dbReference type="NCBIfam" id="TIGR03026">
    <property type="entry name" value="NDP-sugDHase"/>
    <property type="match status" value="1"/>
</dbReference>
<dbReference type="SUPFAM" id="SSF52413">
    <property type="entry name" value="UDP-glucose/GDP-mannose dehydrogenase C-terminal domain"/>
    <property type="match status" value="1"/>
</dbReference>
<comment type="similarity">
    <text evidence="1 4">Belongs to the UDP-glucose/GDP-mannose dehydrogenase family.</text>
</comment>
<evidence type="ECO:0000313" key="7">
    <source>
        <dbReference type="Proteomes" id="UP000595074"/>
    </source>
</evidence>
<evidence type="ECO:0000256" key="2">
    <source>
        <dbReference type="ARBA" id="ARBA00023002"/>
    </source>
</evidence>
<dbReference type="KEGG" id="sinu:IMZ28_03780"/>
<dbReference type="PIRSF" id="PIRSF000124">
    <property type="entry name" value="UDPglc_GDPman_dh"/>
    <property type="match status" value="1"/>
</dbReference>
<evidence type="ECO:0000256" key="1">
    <source>
        <dbReference type="ARBA" id="ARBA00006601"/>
    </source>
</evidence>
<dbReference type="SUPFAM" id="SSF48179">
    <property type="entry name" value="6-phosphogluconate dehydrogenase C-terminal domain-like"/>
    <property type="match status" value="1"/>
</dbReference>
<dbReference type="GO" id="GO:0000271">
    <property type="term" value="P:polysaccharide biosynthetic process"/>
    <property type="evidence" value="ECO:0007669"/>
    <property type="project" value="InterPro"/>
</dbReference>
<dbReference type="GO" id="GO:0016616">
    <property type="term" value="F:oxidoreductase activity, acting on the CH-OH group of donors, NAD or NADP as acceptor"/>
    <property type="evidence" value="ECO:0007669"/>
    <property type="project" value="InterPro"/>
</dbReference>
<sequence length="452" mass="50465">MPDNPLTHSSIHSSTDHKIAIIGLGYVGLPLAHAFSEKYEVVGFDINGERIEELNRGYDRTLELDDTQMKEALENGMKFTTDLDEIADCNIYIVTVPTPIDSSNRPDLTPLIKASESVGKVLKKDDIVIYESTVYPGVTEEVCVPVLEKVSGLKYISTETLSTIHYPLSTELKGFYCGYSPERINPGDKEHTVTKILKVTAGSTPEIAKVVDDLYASIITAGTHLASSIKVAEASKVIENTQRDVNIALINELALIFDTMGIDTMEVIEAAATKWNFIKLTPGLVGGHCIGVDPYYLTHKAQELGYKPNLILGARQINNGMSKYIAERTIKEMISHDKKIKNANVLVMGLTFKEDCPDIRNSKVFDIIDELHDYGCRIDAYDPWIEEKEVDQKNFTFITDPFKRDKKYDAVIVAVGHKVFKELDRSQYETVSTGEPVLIDIKGIIKDPTWRL</sequence>
<evidence type="ECO:0000256" key="3">
    <source>
        <dbReference type="ARBA" id="ARBA00023027"/>
    </source>
</evidence>
<dbReference type="Pfam" id="PF03720">
    <property type="entry name" value="UDPG_MGDP_dh_C"/>
    <property type="match status" value="1"/>
</dbReference>
<dbReference type="Proteomes" id="UP000595074">
    <property type="component" value="Chromosome"/>
</dbReference>
<dbReference type="Pfam" id="PF03721">
    <property type="entry name" value="UDPG_MGDP_dh_N"/>
    <property type="match status" value="1"/>
</dbReference>
<dbReference type="InterPro" id="IPR028359">
    <property type="entry name" value="UDP_ManNAc/GlcNAc_DH"/>
</dbReference>
<dbReference type="InterPro" id="IPR036291">
    <property type="entry name" value="NAD(P)-bd_dom_sf"/>
</dbReference>
<dbReference type="Pfam" id="PF00984">
    <property type="entry name" value="UDPG_MGDP_dh"/>
    <property type="match status" value="1"/>
</dbReference>
<keyword evidence="2" id="KW-0560">Oxidoreductase</keyword>
<dbReference type="PANTHER" id="PTHR43491">
    <property type="entry name" value="UDP-N-ACETYL-D-MANNOSAMINE DEHYDROGENASE"/>
    <property type="match status" value="1"/>
</dbReference>
<dbReference type="InterPro" id="IPR017476">
    <property type="entry name" value="UDP-Glc/GDP-Man"/>
</dbReference>
<evidence type="ECO:0000313" key="6">
    <source>
        <dbReference type="EMBL" id="QOR62600.1"/>
    </source>
</evidence>
<dbReference type="InterPro" id="IPR036220">
    <property type="entry name" value="UDP-Glc/GDP-Man_DH_C_sf"/>
</dbReference>
<dbReference type="Gene3D" id="3.40.50.720">
    <property type="entry name" value="NAD(P)-binding Rossmann-like Domain"/>
    <property type="match status" value="2"/>
</dbReference>
<proteinExistence type="inferred from homology"/>
<dbReference type="SUPFAM" id="SSF51735">
    <property type="entry name" value="NAD(P)-binding Rossmann-fold domains"/>
    <property type="match status" value="1"/>
</dbReference>
<protein>
    <submittedName>
        <fullName evidence="6">Nucleotide sugar dehydrogenase</fullName>
    </submittedName>
</protein>
<dbReference type="SMART" id="SM00984">
    <property type="entry name" value="UDPG_MGDP_dh_C"/>
    <property type="match status" value="1"/>
</dbReference>
<keyword evidence="7" id="KW-1185">Reference proteome</keyword>
<reference evidence="6 7" key="1">
    <citation type="submission" date="2020-10" db="EMBL/GenBank/DDBJ databases">
        <title>The genome of sulfurovum sp.</title>
        <authorList>
            <person name="Xie S."/>
            <person name="Shao Z."/>
            <person name="Jiang L."/>
        </authorList>
    </citation>
    <scope>NUCLEOTIDE SEQUENCE [LARGE SCALE GENOMIC DNA]</scope>
    <source>
        <strain evidence="6 7">ST-419</strain>
    </source>
</reference>
<keyword evidence="3" id="KW-0520">NAD</keyword>
<name>A0A7M1S8E1_9BACT</name>
<accession>A0A7M1S8E1</accession>
<dbReference type="EMBL" id="CP063164">
    <property type="protein sequence ID" value="QOR62600.1"/>
    <property type="molecule type" value="Genomic_DNA"/>
</dbReference>
<dbReference type="AlphaFoldDB" id="A0A7M1S8E1"/>
<dbReference type="InterPro" id="IPR014026">
    <property type="entry name" value="UDP-Glc/GDP-Man_DH_dimer"/>
</dbReference>